<proteinExistence type="predicted"/>
<dbReference type="AlphaFoldDB" id="A0A0A9BI56"/>
<evidence type="ECO:0000313" key="1">
    <source>
        <dbReference type="EMBL" id="JAD63609.1"/>
    </source>
</evidence>
<organism evidence="1">
    <name type="scientific">Arundo donax</name>
    <name type="common">Giant reed</name>
    <name type="synonym">Donax arundinaceus</name>
    <dbReference type="NCBI Taxonomy" id="35708"/>
    <lineage>
        <taxon>Eukaryota</taxon>
        <taxon>Viridiplantae</taxon>
        <taxon>Streptophyta</taxon>
        <taxon>Embryophyta</taxon>
        <taxon>Tracheophyta</taxon>
        <taxon>Spermatophyta</taxon>
        <taxon>Magnoliopsida</taxon>
        <taxon>Liliopsida</taxon>
        <taxon>Poales</taxon>
        <taxon>Poaceae</taxon>
        <taxon>PACMAD clade</taxon>
        <taxon>Arundinoideae</taxon>
        <taxon>Arundineae</taxon>
        <taxon>Arundo</taxon>
    </lineage>
</organism>
<dbReference type="Gene3D" id="1.25.40.10">
    <property type="entry name" value="Tetratricopeptide repeat domain"/>
    <property type="match status" value="1"/>
</dbReference>
<accession>A0A0A9BI56</accession>
<reference evidence="1" key="1">
    <citation type="submission" date="2014-09" db="EMBL/GenBank/DDBJ databases">
        <authorList>
            <person name="Magalhaes I.L.F."/>
            <person name="Oliveira U."/>
            <person name="Santos F.R."/>
            <person name="Vidigal T.H.D.A."/>
            <person name="Brescovit A.D."/>
            <person name="Santos A.J."/>
        </authorList>
    </citation>
    <scope>NUCLEOTIDE SEQUENCE</scope>
    <source>
        <tissue evidence="1">Shoot tissue taken approximately 20 cm above the soil surface</tissue>
    </source>
</reference>
<dbReference type="EMBL" id="GBRH01234286">
    <property type="protein sequence ID" value="JAD63609.1"/>
    <property type="molecule type" value="Transcribed_RNA"/>
</dbReference>
<dbReference type="InterPro" id="IPR011990">
    <property type="entry name" value="TPR-like_helical_dom_sf"/>
</dbReference>
<sequence>MEDTGCAPDSRLLNVIVRLLLEKGDIIRAGTYLSKIDEKNFSVEASTTELLISLFSNGTCQKHIEFLPAKYQFHVGGSNN</sequence>
<protein>
    <submittedName>
        <fullName evidence="1">Uncharacterized protein</fullName>
    </submittedName>
</protein>
<reference evidence="1" key="2">
    <citation type="journal article" date="2015" name="Data Brief">
        <title>Shoot transcriptome of the giant reed, Arundo donax.</title>
        <authorList>
            <person name="Barrero R.A."/>
            <person name="Guerrero F.D."/>
            <person name="Moolhuijzen P."/>
            <person name="Goolsby J.A."/>
            <person name="Tidwell J."/>
            <person name="Bellgard S.E."/>
            <person name="Bellgard M.I."/>
        </authorList>
    </citation>
    <scope>NUCLEOTIDE SEQUENCE</scope>
    <source>
        <tissue evidence="1">Shoot tissue taken approximately 20 cm above the soil surface</tissue>
    </source>
</reference>
<name>A0A0A9BI56_ARUDO</name>